<gene>
    <name evidence="1" type="ORF">ILUMI_01915</name>
</gene>
<dbReference type="EMBL" id="VTPC01000807">
    <property type="protein sequence ID" value="KAF2904260.1"/>
    <property type="molecule type" value="Genomic_DNA"/>
</dbReference>
<name>A0A8K0GGZ1_IGNLU</name>
<keyword evidence="2" id="KW-1185">Reference proteome</keyword>
<reference evidence="1" key="1">
    <citation type="submission" date="2019-08" db="EMBL/GenBank/DDBJ databases">
        <title>The genome of the North American firefly Photinus pyralis.</title>
        <authorList>
            <consortium name="Photinus pyralis genome working group"/>
            <person name="Fallon T.R."/>
            <person name="Sander Lower S.E."/>
            <person name="Weng J.-K."/>
        </authorList>
    </citation>
    <scope>NUCLEOTIDE SEQUENCE</scope>
    <source>
        <strain evidence="1">TRF0915ILg1</strain>
        <tissue evidence="1">Whole body</tissue>
    </source>
</reference>
<dbReference type="Proteomes" id="UP000801492">
    <property type="component" value="Unassembled WGS sequence"/>
</dbReference>
<evidence type="ECO:0000313" key="1">
    <source>
        <dbReference type="EMBL" id="KAF2904260.1"/>
    </source>
</evidence>
<protein>
    <submittedName>
        <fullName evidence="1">Uncharacterized protein</fullName>
    </submittedName>
</protein>
<proteinExistence type="predicted"/>
<accession>A0A8K0GGZ1</accession>
<dbReference type="AlphaFoldDB" id="A0A8K0GGZ1"/>
<organism evidence="1 2">
    <name type="scientific">Ignelater luminosus</name>
    <name type="common">Cucubano</name>
    <name type="synonym">Pyrophorus luminosus</name>
    <dbReference type="NCBI Taxonomy" id="2038154"/>
    <lineage>
        <taxon>Eukaryota</taxon>
        <taxon>Metazoa</taxon>
        <taxon>Ecdysozoa</taxon>
        <taxon>Arthropoda</taxon>
        <taxon>Hexapoda</taxon>
        <taxon>Insecta</taxon>
        <taxon>Pterygota</taxon>
        <taxon>Neoptera</taxon>
        <taxon>Endopterygota</taxon>
        <taxon>Coleoptera</taxon>
        <taxon>Polyphaga</taxon>
        <taxon>Elateriformia</taxon>
        <taxon>Elateroidea</taxon>
        <taxon>Elateridae</taxon>
        <taxon>Agrypninae</taxon>
        <taxon>Pyrophorini</taxon>
        <taxon>Ignelater</taxon>
    </lineage>
</organism>
<sequence length="237" mass="26975">MNLSKYKRQLLASRLKDWHLLDQETKTCAFRHNQQELEHLFSMGQEHNPQEYRLFENQFKKRLPQTKSDILRRSYALYRPYQNYGVPPASNGHVRGSHYIPRQHSLASLSALGSSEYPHNVEEESSSFSSGGLLRLPEKFFALAASLKLLHSASAVHHQHQRVFVYKVLAEDAQALRIAQEAKWSTSTPAISAQQPTIAGTPVYSARVMNGDTWLLCDVRIVKTATPTEWLGYLLIG</sequence>
<comment type="caution">
    <text evidence="1">The sequence shown here is derived from an EMBL/GenBank/DDBJ whole genome shotgun (WGS) entry which is preliminary data.</text>
</comment>
<evidence type="ECO:0000313" key="2">
    <source>
        <dbReference type="Proteomes" id="UP000801492"/>
    </source>
</evidence>